<comment type="caution">
    <text evidence="4">The sequence shown here is derived from an EMBL/GenBank/DDBJ whole genome shotgun (WGS) entry which is preliminary data.</text>
</comment>
<dbReference type="Pfam" id="PF11468">
    <property type="entry name" value="PTase_Orf2"/>
    <property type="match status" value="1"/>
</dbReference>
<keyword evidence="5" id="KW-1185">Reference proteome</keyword>
<dbReference type="EMBL" id="BIFH01000013">
    <property type="protein sequence ID" value="GCD92799.1"/>
    <property type="molecule type" value="Genomic_DNA"/>
</dbReference>
<accession>A0A401YDW6</accession>
<dbReference type="SUPFAM" id="SSF143492">
    <property type="entry name" value="Prenyltransferase-like"/>
    <property type="match status" value="1"/>
</dbReference>
<evidence type="ECO:0000256" key="2">
    <source>
        <dbReference type="ARBA" id="ARBA00022602"/>
    </source>
</evidence>
<comment type="similarity">
    <text evidence="1">Belongs to the aromatic prenyltransferase family.</text>
</comment>
<evidence type="ECO:0000313" key="4">
    <source>
        <dbReference type="EMBL" id="GCD92799.1"/>
    </source>
</evidence>
<dbReference type="AlphaFoldDB" id="A0A401YDW6"/>
<protein>
    <submittedName>
        <fullName evidence="4">Uncharacterized protein</fullName>
    </submittedName>
</protein>
<name>A0A401YDW6_9ACTN</name>
<proteinExistence type="inferred from homology"/>
<reference evidence="4 5" key="1">
    <citation type="submission" date="2018-12" db="EMBL/GenBank/DDBJ databases">
        <title>Draft genome sequence of Embleya hyalina NBRC 13850T.</title>
        <authorList>
            <person name="Komaki H."/>
            <person name="Hosoyama A."/>
            <person name="Kimura A."/>
            <person name="Ichikawa N."/>
            <person name="Tamura T."/>
        </authorList>
    </citation>
    <scope>NUCLEOTIDE SEQUENCE [LARGE SCALE GENOMIC DNA]</scope>
    <source>
        <strain evidence="4 5">NBRC 13850</strain>
    </source>
</reference>
<dbReference type="RefSeq" id="WP_126635119.1">
    <property type="nucleotide sequence ID" value="NZ_BIFH01000013.1"/>
</dbReference>
<sequence length="303" mass="34019">MSIIEFSPSRFLADIETTADILGADYSAPTTRRVLDVFEESFHRGAVLWRTTDRPGGALNYRFYERRPVDTVRIAERAGFIPARSPATGLIRAWSALYEGSRELCDFDSARGLVKTWVYLDGRRPVAEVLGPRGIPDTIRRHERRFRELGLTVVRNVAVDHQQGTANLYFRTGQGIDAKSTERLLALSGSSMPDARTFGDMLAFTAPGGYTFSVTLRIDTGRIERVGFYALRLPVGRFPHIGDRLATFFDRVPSHDEAEMNAVAWSFGSGNRRYMKAERSYCGRLVALMHDCDSPMTVPVMHS</sequence>
<gene>
    <name evidence="4" type="ORF">EHYA_00441</name>
</gene>
<dbReference type="SFLD" id="SFLDG01163">
    <property type="entry name" value="II"/>
    <property type="match status" value="1"/>
</dbReference>
<dbReference type="OrthoDB" id="3457921at2"/>
<dbReference type="InterPro" id="IPR033964">
    <property type="entry name" value="ABBA"/>
</dbReference>
<dbReference type="Proteomes" id="UP000286931">
    <property type="component" value="Unassembled WGS sequence"/>
</dbReference>
<dbReference type="InterPro" id="IPR036239">
    <property type="entry name" value="PrenylTrfase-like_sf"/>
</dbReference>
<dbReference type="InterPro" id="IPR020965">
    <property type="entry name" value="Prenyltransferase_CloQ"/>
</dbReference>
<dbReference type="SFLD" id="SFLDS00036">
    <property type="entry name" value="Aromatic_Prenyltransferase"/>
    <property type="match status" value="1"/>
</dbReference>
<evidence type="ECO:0000313" key="5">
    <source>
        <dbReference type="Proteomes" id="UP000286931"/>
    </source>
</evidence>
<evidence type="ECO:0000256" key="1">
    <source>
        <dbReference type="ARBA" id="ARBA00005368"/>
    </source>
</evidence>
<evidence type="ECO:0000256" key="3">
    <source>
        <dbReference type="ARBA" id="ARBA00022679"/>
    </source>
</evidence>
<keyword evidence="2" id="KW-0637">Prenyltransferase</keyword>
<dbReference type="GO" id="GO:0004659">
    <property type="term" value="F:prenyltransferase activity"/>
    <property type="evidence" value="ECO:0007669"/>
    <property type="project" value="UniProtKB-KW"/>
</dbReference>
<organism evidence="4 5">
    <name type="scientific">Embleya hyalina</name>
    <dbReference type="NCBI Taxonomy" id="516124"/>
    <lineage>
        <taxon>Bacteria</taxon>
        <taxon>Bacillati</taxon>
        <taxon>Actinomycetota</taxon>
        <taxon>Actinomycetes</taxon>
        <taxon>Kitasatosporales</taxon>
        <taxon>Streptomycetaceae</taxon>
        <taxon>Embleya</taxon>
    </lineage>
</organism>
<keyword evidence="3" id="KW-0808">Transferase</keyword>